<reference evidence="2" key="2">
    <citation type="journal article" date="2018" name="Nat. Commun.">
        <title>Tailed giant Tupanvirus possesses the most complete translational apparatus of the known virosphere.</title>
        <authorList>
            <person name="Abrahao J."/>
            <person name="Silva L."/>
            <person name="Silva L.S."/>
            <person name="Khalil J.Y.B."/>
            <person name="Rodrigues R."/>
            <person name="Arantes T."/>
            <person name="Assis F."/>
            <person name="Boratto P."/>
            <person name="Andrade M."/>
            <person name="Kroon E.G."/>
            <person name="Ribeiro B."/>
            <person name="Bergier I."/>
            <person name="Seligmann H."/>
            <person name="Ghigo E."/>
            <person name="Colson P."/>
            <person name="Levasseur A."/>
            <person name="Kroemer G."/>
            <person name="Raoult D."/>
            <person name="La Scola B."/>
        </authorList>
    </citation>
    <scope>NUCLEOTIDE SEQUENCE [LARGE SCALE GENOMIC DNA]</scope>
    <source>
        <strain evidence="2">Deep ocean</strain>
    </source>
</reference>
<dbReference type="Gene3D" id="3.90.550.10">
    <property type="entry name" value="Spore Coat Polysaccharide Biosynthesis Protein SpsA, Chain A"/>
    <property type="match status" value="1"/>
</dbReference>
<dbReference type="PANTHER" id="PTHR43630:SF2">
    <property type="entry name" value="GLYCOSYLTRANSFERASE"/>
    <property type="match status" value="1"/>
</dbReference>
<proteinExistence type="predicted"/>
<dbReference type="PANTHER" id="PTHR43630">
    <property type="entry name" value="POLY-BETA-1,6-N-ACETYL-D-GLUCOSAMINE SYNTHASE"/>
    <property type="match status" value="1"/>
</dbReference>
<dbReference type="InterPro" id="IPR029044">
    <property type="entry name" value="Nucleotide-diphossugar_trans"/>
</dbReference>
<dbReference type="InterPro" id="IPR001173">
    <property type="entry name" value="Glyco_trans_2-like"/>
</dbReference>
<organism evidence="2">
    <name type="scientific">Tupanvirus deep ocean</name>
    <dbReference type="NCBI Taxonomy" id="2126984"/>
    <lineage>
        <taxon>Viruses</taxon>
        <taxon>Varidnaviria</taxon>
        <taxon>Bamfordvirae</taxon>
        <taxon>Nucleocytoviricota</taxon>
        <taxon>Megaviricetes</taxon>
        <taxon>Imitervirales</taxon>
        <taxon>Mimiviridae</taxon>
        <taxon>Megamimivirinae</taxon>
        <taxon>Tupanvirus</taxon>
        <taxon>Tupanvirus altamarinense</taxon>
    </lineage>
</organism>
<dbReference type="EMBL" id="MF405918">
    <property type="protein sequence ID" value="QKU34386.1"/>
    <property type="molecule type" value="Genomic_DNA"/>
</dbReference>
<dbReference type="RefSeq" id="YP_010781015.1">
    <property type="nucleotide sequence ID" value="NC_075038.1"/>
</dbReference>
<dbReference type="GeneID" id="80517706"/>
<feature type="domain" description="Glycosyltransferase 2-like" evidence="1">
    <location>
        <begin position="48"/>
        <end position="144"/>
    </location>
</feature>
<accession>A0A6N1NR79</accession>
<evidence type="ECO:0000259" key="1">
    <source>
        <dbReference type="Pfam" id="PF00535"/>
    </source>
</evidence>
<evidence type="ECO:0000313" key="2">
    <source>
        <dbReference type="EMBL" id="QKU34386.1"/>
    </source>
</evidence>
<dbReference type="KEGG" id="vg:80517706"/>
<dbReference type="SUPFAM" id="SSF53448">
    <property type="entry name" value="Nucleotide-diphospho-sugar transferases"/>
    <property type="match status" value="1"/>
</dbReference>
<name>A0A6N1NR79_9VIRU</name>
<dbReference type="Pfam" id="PF00535">
    <property type="entry name" value="Glycos_transf_2"/>
    <property type="match status" value="1"/>
</dbReference>
<reference evidence="2" key="1">
    <citation type="submission" date="2017-06" db="EMBL/GenBank/DDBJ databases">
        <authorList>
            <person name="Assis F.L."/>
            <person name="Abrahao J.S."/>
            <person name="Silva L."/>
            <person name="Khalil J.B."/>
            <person name="Rodrigues R."/>
            <person name="Silva L.S."/>
            <person name="Boratto P."/>
            <person name="Andrade M."/>
            <person name="Kroon E.G."/>
            <person name="Ribeiro B."/>
            <person name="Bergier I."/>
            <person name="Seligmann H."/>
            <person name="Ghigo E."/>
            <person name="Colson P."/>
            <person name="Levasseur A."/>
            <person name="Raoult D."/>
            <person name="Scola B.L."/>
        </authorList>
    </citation>
    <scope>NUCLEOTIDE SEQUENCE</scope>
    <source>
        <strain evidence="2">Deep ocean</strain>
    </source>
</reference>
<protein>
    <recommendedName>
        <fullName evidence="1">Glycosyltransferase 2-like domain-containing protein</fullName>
    </recommendedName>
</protein>
<dbReference type="Pfam" id="PF20043">
    <property type="entry name" value="DUF6445"/>
    <property type="match status" value="1"/>
</dbReference>
<dbReference type="InterPro" id="IPR045617">
    <property type="entry name" value="DUF6445"/>
</dbReference>
<sequence>MFDTNHDVIEANASSSDNNMEIIAPVNINIPQHTNQSATVNAINKFCFIAIVKNESHVIKRCIDSISNIATSYLICDTGSTDNTPEIIKEYMTEKKIPGEVIFKEWKNYGYNKSYLMDQAYTFNKSANAKYLIWHDADEVFVKDPDDPLSYLSIDDANELYEWLETKPQPIVNIKTIYGQCHYKRWNIVRNNQLYKWMSPKHEWLLGTVDNNWIFYDNFILLARQEGNASKDPMRCQKDVNLFLDYIHENGGPEKCGREIFYLAREYEPFDKTKAIKYHKIKINLPDQWEQEKYISYLSLGRLCCDEYHKLKYWKEGFNLIPRRLECVHEIVKYFMNKKKFDNALKWACLASEDRTININDLFVESDVYNYSFDLDFSVSAHYSNKNELANMINQKNIYRNKGKRDIKQLLINQKFIEEKLLKNNLMKFVYVKDVNQLTFKKSILVDVDNVPRWSTDIRPNIIIVDNFYDDPDEIRNIALQQNYDIKGNYPGGRTKTFATDQLKQRFEMIIGKKITYWPDGYNGAFQITNKDHKSWIHRDKTDYSAIIYLTPNAPANAGTILYRHKATGIQYTFDDEDQEKILNIDSNNENAWEQVDVVGNLYNRCVLFNGKCSHKSNVYFGDTKENSRLIQTFFFDTTT</sequence>